<dbReference type="FunFam" id="1.10.10.10:FF:000087">
    <property type="entry name" value="Transcriptional adapter 2"/>
    <property type="match status" value="1"/>
</dbReference>
<dbReference type="InterPro" id="IPR009057">
    <property type="entry name" value="Homeodomain-like_sf"/>
</dbReference>
<dbReference type="SUPFAM" id="SSF46689">
    <property type="entry name" value="Homeodomain-like"/>
    <property type="match status" value="1"/>
</dbReference>
<feature type="region of interest" description="Disordered" evidence="2">
    <location>
        <begin position="1"/>
        <end position="20"/>
    </location>
</feature>
<evidence type="ECO:0000313" key="5">
    <source>
        <dbReference type="Proteomes" id="UP000054454"/>
    </source>
</evidence>
<gene>
    <name evidence="4" type="ORF">T552_03047</name>
</gene>
<evidence type="ECO:0000313" key="4">
    <source>
        <dbReference type="EMBL" id="KTW26155.1"/>
    </source>
</evidence>
<dbReference type="OrthoDB" id="5598695at2759"/>
<dbReference type="AlphaFoldDB" id="A0A0W4ZCK2"/>
<dbReference type="GO" id="GO:1902494">
    <property type="term" value="C:catalytic complex"/>
    <property type="evidence" value="ECO:0007669"/>
    <property type="project" value="UniProtKB-ARBA"/>
</dbReference>
<dbReference type="Pfam" id="PF04433">
    <property type="entry name" value="SWIRM"/>
    <property type="match status" value="1"/>
</dbReference>
<protein>
    <recommendedName>
        <fullName evidence="3">SWIRM domain-containing protein</fullName>
    </recommendedName>
</protein>
<evidence type="ECO:0000259" key="3">
    <source>
        <dbReference type="PROSITE" id="PS50934"/>
    </source>
</evidence>
<dbReference type="GO" id="GO:0045815">
    <property type="term" value="P:transcription initiation-coupled chromatin remodeling"/>
    <property type="evidence" value="ECO:0007669"/>
    <property type="project" value="UniProtKB-ARBA"/>
</dbReference>
<keyword evidence="5" id="KW-1185">Reference proteome</keyword>
<dbReference type="VEuPathDB" id="FungiDB:T552_03047"/>
<organism evidence="4 5">
    <name type="scientific">Pneumocystis carinii (strain B80)</name>
    <name type="common">Rat pneumocystis pneumonia agent</name>
    <name type="synonym">Pneumocystis carinii f. sp. carinii</name>
    <dbReference type="NCBI Taxonomy" id="1408658"/>
    <lineage>
        <taxon>Eukaryota</taxon>
        <taxon>Fungi</taxon>
        <taxon>Dikarya</taxon>
        <taxon>Ascomycota</taxon>
        <taxon>Taphrinomycotina</taxon>
        <taxon>Pneumocystomycetes</taxon>
        <taxon>Pneumocystaceae</taxon>
        <taxon>Pneumocystis</taxon>
    </lineage>
</organism>
<dbReference type="RefSeq" id="XP_018224699.1">
    <property type="nucleotide sequence ID" value="XM_018371565.1"/>
</dbReference>
<keyword evidence="1" id="KW-0156">Chromatin regulator</keyword>
<dbReference type="PROSITE" id="PS50934">
    <property type="entry name" value="SWIRM"/>
    <property type="match status" value="1"/>
</dbReference>
<name>A0A0W4ZCK2_PNEC8</name>
<dbReference type="Gene3D" id="1.10.10.10">
    <property type="entry name" value="Winged helix-like DNA-binding domain superfamily/Winged helix DNA-binding domain"/>
    <property type="match status" value="1"/>
</dbReference>
<evidence type="ECO:0000256" key="1">
    <source>
        <dbReference type="ARBA" id="ARBA00022853"/>
    </source>
</evidence>
<dbReference type="InterPro" id="IPR036388">
    <property type="entry name" value="WH-like_DNA-bd_sf"/>
</dbReference>
<evidence type="ECO:0000256" key="2">
    <source>
        <dbReference type="SAM" id="MobiDB-lite"/>
    </source>
</evidence>
<accession>A0A0W4ZCK2</accession>
<dbReference type="Proteomes" id="UP000054454">
    <property type="component" value="Unassembled WGS sequence"/>
</dbReference>
<dbReference type="GeneID" id="28937768"/>
<sequence>MLFSPPEIHSGFTKWSDSDSSKTQCKLYHHGFIIPSPPPSPKENLGGVLAETKTDEEAKKEKKTVKEEQAGATFVARVFDIYKSDPRGMLRNERKWLAYHMPSSNAEVHKKRTRNASNIVRRTISTTGCRTTSVGRGVGKTKTQFYSIGMANYKPKQSSKEHYMHTHSFDVANTPYELLPDFCPPTSTLDKINHPRPLRAEWKGIPLDLSNDPHVDQLHPAEVYLASQLRLPAMVYLDNKRRIFAEYHARKEAGLGFRRTDAQRCARIDVNKASRLWQAFERVGWLD</sequence>
<feature type="domain" description="SWIRM" evidence="3">
    <location>
        <begin position="198"/>
        <end position="287"/>
    </location>
</feature>
<comment type="caution">
    <text evidence="4">The sequence shown here is derived from an EMBL/GenBank/DDBJ whole genome shotgun (WGS) entry which is preliminary data.</text>
</comment>
<dbReference type="GO" id="GO:0000785">
    <property type="term" value="C:chromatin"/>
    <property type="evidence" value="ECO:0007669"/>
    <property type="project" value="UniProtKB-ARBA"/>
</dbReference>
<proteinExistence type="predicted"/>
<dbReference type="InterPro" id="IPR007526">
    <property type="entry name" value="SWIRM"/>
</dbReference>
<dbReference type="EMBL" id="LFVZ01000014">
    <property type="protein sequence ID" value="KTW26155.1"/>
    <property type="molecule type" value="Genomic_DNA"/>
</dbReference>
<reference evidence="5" key="1">
    <citation type="journal article" date="2016" name="Nat. Commun.">
        <title>Genome analysis of three Pneumocystis species reveals adaptation mechanisms to life exclusively in mammalian hosts.</title>
        <authorList>
            <person name="Ma L."/>
            <person name="Chen Z."/>
            <person name="Huang D.W."/>
            <person name="Kutty G."/>
            <person name="Ishihara M."/>
            <person name="Wang H."/>
            <person name="Abouelleil A."/>
            <person name="Bishop L."/>
            <person name="Davey E."/>
            <person name="Deng R."/>
            <person name="Deng X."/>
            <person name="Fan L."/>
            <person name="Fantoni G."/>
            <person name="Fitzgerald M."/>
            <person name="Gogineni E."/>
            <person name="Goldberg J.M."/>
            <person name="Handley G."/>
            <person name="Hu X."/>
            <person name="Huber C."/>
            <person name="Jiao X."/>
            <person name="Jones K."/>
            <person name="Levin J.Z."/>
            <person name="Liu Y."/>
            <person name="Macdonald P."/>
            <person name="Melnikov A."/>
            <person name="Raley C."/>
            <person name="Sassi M."/>
            <person name="Sherman B.T."/>
            <person name="Song X."/>
            <person name="Sykes S."/>
            <person name="Tran B."/>
            <person name="Walsh L."/>
            <person name="Xia Y."/>
            <person name="Yang J."/>
            <person name="Young S."/>
            <person name="Zeng Q."/>
            <person name="Zheng X."/>
            <person name="Stephens R."/>
            <person name="Nusbaum C."/>
            <person name="Birren B.W."/>
            <person name="Azadi P."/>
            <person name="Lempicki R.A."/>
            <person name="Cuomo C.A."/>
            <person name="Kovacs J.A."/>
        </authorList>
    </citation>
    <scope>NUCLEOTIDE SEQUENCE [LARGE SCALE GENOMIC DNA]</scope>
    <source>
        <strain evidence="5">B80</strain>
    </source>
</reference>